<comment type="caution">
    <text evidence="1">The sequence shown here is derived from an EMBL/GenBank/DDBJ whole genome shotgun (WGS) entry which is preliminary data.</text>
</comment>
<gene>
    <name evidence="1" type="ORF">ACFFIZ_09280</name>
</gene>
<protein>
    <recommendedName>
        <fullName evidence="3">Transposase</fullName>
    </recommendedName>
</protein>
<evidence type="ECO:0000313" key="1">
    <source>
        <dbReference type="EMBL" id="MFC0200505.1"/>
    </source>
</evidence>
<dbReference type="Proteomes" id="UP001589795">
    <property type="component" value="Unassembled WGS sequence"/>
</dbReference>
<accession>A0ABV6CIC2</accession>
<reference evidence="1 2" key="1">
    <citation type="submission" date="2024-09" db="EMBL/GenBank/DDBJ databases">
        <authorList>
            <person name="Sun Q."/>
            <person name="Mori K."/>
        </authorList>
    </citation>
    <scope>NUCLEOTIDE SEQUENCE [LARGE SCALE GENOMIC DNA]</scope>
    <source>
        <strain evidence="1 2">CCM 7904</strain>
    </source>
</reference>
<organism evidence="1 2">
    <name type="scientific">Paracoccus rhizosphaerae</name>
    <dbReference type="NCBI Taxonomy" id="1133347"/>
    <lineage>
        <taxon>Bacteria</taxon>
        <taxon>Pseudomonadati</taxon>
        <taxon>Pseudomonadota</taxon>
        <taxon>Alphaproteobacteria</taxon>
        <taxon>Rhodobacterales</taxon>
        <taxon>Paracoccaceae</taxon>
        <taxon>Paracoccus</taxon>
    </lineage>
</organism>
<dbReference type="RefSeq" id="WP_265508091.1">
    <property type="nucleotide sequence ID" value="NZ_JAOTBE010000055.1"/>
</dbReference>
<dbReference type="EMBL" id="JBHLWQ010000083">
    <property type="protein sequence ID" value="MFC0200505.1"/>
    <property type="molecule type" value="Genomic_DNA"/>
</dbReference>
<keyword evidence="2" id="KW-1185">Reference proteome</keyword>
<evidence type="ECO:0008006" key="3">
    <source>
        <dbReference type="Google" id="ProtNLM"/>
    </source>
</evidence>
<sequence length="59" mass="6673">MGELADHHGIAIHRVSVWRFSRSLGLTHEKGLQALEQKRPEIRQAISASRDANRSRAAR</sequence>
<name>A0ABV6CIC2_9RHOB</name>
<evidence type="ECO:0000313" key="2">
    <source>
        <dbReference type="Proteomes" id="UP001589795"/>
    </source>
</evidence>
<proteinExistence type="predicted"/>